<evidence type="ECO:0000259" key="1">
    <source>
        <dbReference type="PROSITE" id="PS50837"/>
    </source>
</evidence>
<gene>
    <name evidence="2" type="ORF">EMPS_00092</name>
</gene>
<dbReference type="Gene3D" id="3.40.50.300">
    <property type="entry name" value="P-loop containing nucleotide triphosphate hydrolases"/>
    <property type="match status" value="1"/>
</dbReference>
<proteinExistence type="predicted"/>
<dbReference type="SUPFAM" id="SSF48371">
    <property type="entry name" value="ARM repeat"/>
    <property type="match status" value="2"/>
</dbReference>
<reference evidence="2" key="1">
    <citation type="submission" date="2021-11" db="EMBL/GenBank/DDBJ databases">
        <authorList>
            <person name="Herlambang A."/>
            <person name="Guo Y."/>
            <person name="Takashima Y."/>
            <person name="Nishizawa T."/>
        </authorList>
    </citation>
    <scope>NUCLEOTIDE SEQUENCE</scope>
    <source>
        <strain evidence="2">E1425</strain>
    </source>
</reference>
<dbReference type="Pfam" id="PF05729">
    <property type="entry name" value="NACHT"/>
    <property type="match status" value="1"/>
</dbReference>
<dbReference type="InterPro" id="IPR011989">
    <property type="entry name" value="ARM-like"/>
</dbReference>
<name>A0A9P3GZ70_9FUNG</name>
<dbReference type="InterPro" id="IPR055496">
    <property type="entry name" value="DUF7068"/>
</dbReference>
<dbReference type="Pfam" id="PF23948">
    <property type="entry name" value="ARM_5"/>
    <property type="match status" value="1"/>
</dbReference>
<dbReference type="PANTHER" id="PTHR12697">
    <property type="entry name" value="PBS LYASE HEAT-LIKE PROTEIN"/>
    <property type="match status" value="1"/>
</dbReference>
<dbReference type="PROSITE" id="PS50837">
    <property type="entry name" value="NACHT"/>
    <property type="match status" value="1"/>
</dbReference>
<feature type="domain" description="NACHT" evidence="1">
    <location>
        <begin position="676"/>
        <end position="804"/>
    </location>
</feature>
<dbReference type="InterPro" id="IPR004155">
    <property type="entry name" value="PBS_lyase_HEAT"/>
</dbReference>
<dbReference type="PANTHER" id="PTHR12697:SF5">
    <property type="entry name" value="DEOXYHYPUSINE HYDROXYLASE"/>
    <property type="match status" value="1"/>
</dbReference>
<evidence type="ECO:0000313" key="2">
    <source>
        <dbReference type="EMBL" id="GJJ67746.1"/>
    </source>
</evidence>
<dbReference type="GO" id="GO:0016491">
    <property type="term" value="F:oxidoreductase activity"/>
    <property type="evidence" value="ECO:0007669"/>
    <property type="project" value="TreeGrafter"/>
</dbReference>
<dbReference type="Pfam" id="PF23238">
    <property type="entry name" value="DUF7068"/>
    <property type="match status" value="1"/>
</dbReference>
<dbReference type="SUPFAM" id="SSF52540">
    <property type="entry name" value="P-loop containing nucleoside triphosphate hydrolases"/>
    <property type="match status" value="1"/>
</dbReference>
<comment type="caution">
    <text evidence="2">The sequence shown here is derived from an EMBL/GenBank/DDBJ whole genome shotgun (WGS) entry which is preliminary data.</text>
</comment>
<protein>
    <submittedName>
        <fullName evidence="2">Bilin biosynthesis protein</fullName>
    </submittedName>
</protein>
<evidence type="ECO:0000313" key="3">
    <source>
        <dbReference type="Proteomes" id="UP000827284"/>
    </source>
</evidence>
<keyword evidence="3" id="KW-1185">Reference proteome</keyword>
<dbReference type="OrthoDB" id="427518at2759"/>
<dbReference type="Pfam" id="PF13646">
    <property type="entry name" value="HEAT_2"/>
    <property type="match status" value="6"/>
</dbReference>
<accession>A0A9P3GZ70</accession>
<reference evidence="2" key="2">
    <citation type="journal article" date="2022" name="Microbiol. Resour. Announc.">
        <title>Whole-Genome Sequence of Entomortierella parvispora E1425, a Mucoromycotan Fungus Associated with Burkholderiaceae-Related Endosymbiotic Bacteria.</title>
        <authorList>
            <person name="Herlambang A."/>
            <person name="Guo Y."/>
            <person name="Takashima Y."/>
            <person name="Narisawa K."/>
            <person name="Ohta H."/>
            <person name="Nishizawa T."/>
        </authorList>
    </citation>
    <scope>NUCLEOTIDE SEQUENCE</scope>
    <source>
        <strain evidence="2">E1425</strain>
    </source>
</reference>
<dbReference type="Gene3D" id="1.25.10.10">
    <property type="entry name" value="Leucine-rich Repeat Variant"/>
    <property type="match status" value="9"/>
</dbReference>
<dbReference type="SMART" id="SM00567">
    <property type="entry name" value="EZ_HEAT"/>
    <property type="match status" value="18"/>
</dbReference>
<organism evidence="2 3">
    <name type="scientific">Entomortierella parvispora</name>
    <dbReference type="NCBI Taxonomy" id="205924"/>
    <lineage>
        <taxon>Eukaryota</taxon>
        <taxon>Fungi</taxon>
        <taxon>Fungi incertae sedis</taxon>
        <taxon>Mucoromycota</taxon>
        <taxon>Mortierellomycotina</taxon>
        <taxon>Mortierellomycetes</taxon>
        <taxon>Mortierellales</taxon>
        <taxon>Mortierellaceae</taxon>
        <taxon>Entomortierella</taxon>
    </lineage>
</organism>
<dbReference type="InterPro" id="IPR056251">
    <property type="entry name" value="Arm_rpt_dom"/>
</dbReference>
<dbReference type="InterPro" id="IPR027417">
    <property type="entry name" value="P-loop_NTPase"/>
</dbReference>
<dbReference type="Proteomes" id="UP000827284">
    <property type="component" value="Unassembled WGS sequence"/>
</dbReference>
<dbReference type="InterPro" id="IPR016024">
    <property type="entry name" value="ARM-type_fold"/>
</dbReference>
<sequence>MPHLTAQVALTQATASTEEARKAMGSEPNVIKHYQNAKNTLAKVDVKRTNSKDMEEMIAAFLNLAVVLDLSGELLKEKADKCRKRAAALSHLGYGASSALGSPSFFGTNVNPKRNLHRLPDPGEQLETTLQLACCLALLQPSVQNNDLSQDYLRYRLDTLNDSGEKDRLETMVDDVIHAVTKDNMKDAASVAEVVQLAPVLSEEHSQFLIATFIDAVNESEILQLHPLNGLAITIQGATPGTLNVDDLESILRCLLKRLKLTRSPEYRYPLLLAVSRVLDAMVDANIKDVDRVNLHGPLTEFLREIESNEHPYLTFQVHYATQALLNVPDDDDIWHAGFRRFWFLLNVGAGLANVPDPTDLRDTLESLEKLYNAGKAGIGNLKAVLNDAIKGADGSLTFTVKECLKFKSAWYHAIRKAKSYIDTGRLVEFKALVTTTPCRHELMFQWGICQLLGQFALDNRWSLEMQREAIAFIETLYKDASLWDRQKEVDQVIFDVLTIVESRNVIQFEAARTLLEEMTRKNTQLEPFADQHSPVWINLKFTDPDRHSVPRARLLKAVQDRNCRHAKVENLPDAPRISSLSDIQSALKNYHAPNLHILRISGEELDLGTCFVNLAIVEAPENRRKEKQELKEQAAVFHRMPSGERVRNTDTQSLIPLEQLFNKRELRDGKEDVPKRILVQGRAGIGKSTLCKKLVHAHQNGLWTDLFEVVLWIPLRHLRGLKSRTLEGLFIEKVFVSQDFNQEQVALATTLVTCAQRGKVLFILDGLDEIITEAEGNESSTFRSFLKMLLGRQQVIITSRPSGLDSKLLPPLDLELETVGFSQQNVTDFVVNVLDPEPSRTVQEFIRQTPLIQGLANIPVQLDVICFSWNSLPTDGGAVTMTQLYQLMVRKLWCKDALRLKKTDGGIELTERQLHGYEPEEIDKLMATELQHLGYLAFKGMTNHHQIEFEEKDMRSAFQDLKSSTPASQQLSPTHLVEHMKETSFLHTADSAADLKNYNSRRLWHFLHLTFQEYFAATWIVRHFQPQQCSVGMMDTGEMTAFVHHHKYNPQYEIVWSMVAGLLAGDPLANFFELLQGEPRDLIGGRHQQILVSCLHEARARLDPTVVASYDSELARWLHLEIRLRPKQSSLPEPAIHSLTAALKDEYWRVRSSAVEASGKQSLLQGPAINSLIAALKDDDRQVRISAEEVLGKQFSFPEPAINSLIAALKDDDKDVRFSAARVLDKQSSFLEPAIHSLIAALKDEDKNVKSSAASALWKQSSLPESAITSLIAALKDDDRQVRISAAEVLGQQFSLQEPAIHSLIAVLKDDDEDVRFSAAKALGKQSRMQGPAIKSLIAALKDDNRQVRISAAEVLGKQSLLPEPAINSLIAALKDDDWQVRISVAKALCKQSSFSEPAINSLIAALKDDDRQVRISAAEVLGRQSSLQEPAVHSLIAVLKDDDEDVRFSAAKALGKQSSLPEPAIHSLTAALKDEYWRVRFSVAEALGKQSSLQEPAIHSLIAVLKDDDEDVRFSAAKALGKQSSLPEPAIHSLTAALKDEYWRVRFSVAEALGKQSSLQEPAIHSLIAVLKDDDEDVRFSAAKTLGKQSSLPEPAIHSLIAALKDEYWQVRSSVAEALDKQSSFPEPAINSLLATIKDDDWQVGLFAARVLGNQSSFPEPAIHSLIAALKDDNENVKFSAVSALAKQSSLPEPAIHSLTAALKDEYRRVRSSAAEALGEQSSLQEPAIHSLIAALKDDDRQVRSSVADALGKQSPLQEPAIHSLIASLKDDNSQVRSSVAEALGKQSSLPELAINSLIAALKDGDWHVRHFAAKVVGKLAIGVSRVEWRQEVSFIILQVSSFCRYTSRDVTVFLLQSCLHYRNQLFITLLSHSRITTSTRGFQQQRH</sequence>
<dbReference type="EMBL" id="BQFW01000001">
    <property type="protein sequence ID" value="GJJ67746.1"/>
    <property type="molecule type" value="Genomic_DNA"/>
</dbReference>
<dbReference type="InterPro" id="IPR007111">
    <property type="entry name" value="NACHT_NTPase"/>
</dbReference>